<protein>
    <recommendedName>
        <fullName evidence="1">Xylose isomerase-like TIM barrel domain-containing protein</fullName>
    </recommendedName>
</protein>
<feature type="non-terminal residue" evidence="2">
    <location>
        <position position="126"/>
    </location>
</feature>
<feature type="non-terminal residue" evidence="2">
    <location>
        <position position="1"/>
    </location>
</feature>
<evidence type="ECO:0000313" key="2">
    <source>
        <dbReference type="EMBL" id="GAJ17113.1"/>
    </source>
</evidence>
<name>X1UI34_9ZZZZ</name>
<dbReference type="SUPFAM" id="SSF51658">
    <property type="entry name" value="Xylose isomerase-like"/>
    <property type="match status" value="1"/>
</dbReference>
<feature type="domain" description="Xylose isomerase-like TIM barrel" evidence="1">
    <location>
        <begin position="24"/>
        <end position="125"/>
    </location>
</feature>
<evidence type="ECO:0000259" key="1">
    <source>
        <dbReference type="Pfam" id="PF01261"/>
    </source>
</evidence>
<dbReference type="InterPro" id="IPR013022">
    <property type="entry name" value="Xyl_isomerase-like_TIM-brl"/>
</dbReference>
<sequence>TILTTSPGLLNRKPGSNSHISFTSSFIHISAAPFPSPATSKKDDYIDAVKSNLEICNDLDIPKLRVDTADPPTGIPGGMDYETCFSKIAEVWNSAADICMKDDVKLIWEFEPGFLFNKPGEVVRMV</sequence>
<dbReference type="Pfam" id="PF01261">
    <property type="entry name" value="AP_endonuc_2"/>
    <property type="match status" value="1"/>
</dbReference>
<reference evidence="2" key="1">
    <citation type="journal article" date="2014" name="Front. Microbiol.">
        <title>High frequency of phylogenetically diverse reductive dehalogenase-homologous genes in deep subseafloor sedimentary metagenomes.</title>
        <authorList>
            <person name="Kawai M."/>
            <person name="Futagami T."/>
            <person name="Toyoda A."/>
            <person name="Takaki Y."/>
            <person name="Nishi S."/>
            <person name="Hori S."/>
            <person name="Arai W."/>
            <person name="Tsubouchi T."/>
            <person name="Morono Y."/>
            <person name="Uchiyama I."/>
            <person name="Ito T."/>
            <person name="Fujiyama A."/>
            <person name="Inagaki F."/>
            <person name="Takami H."/>
        </authorList>
    </citation>
    <scope>NUCLEOTIDE SEQUENCE</scope>
    <source>
        <strain evidence="2">Expedition CK06-06</strain>
    </source>
</reference>
<organism evidence="2">
    <name type="scientific">marine sediment metagenome</name>
    <dbReference type="NCBI Taxonomy" id="412755"/>
    <lineage>
        <taxon>unclassified sequences</taxon>
        <taxon>metagenomes</taxon>
        <taxon>ecological metagenomes</taxon>
    </lineage>
</organism>
<accession>X1UI34</accession>
<comment type="caution">
    <text evidence="2">The sequence shown here is derived from an EMBL/GenBank/DDBJ whole genome shotgun (WGS) entry which is preliminary data.</text>
</comment>
<dbReference type="InterPro" id="IPR036237">
    <property type="entry name" value="Xyl_isomerase-like_sf"/>
</dbReference>
<gene>
    <name evidence="2" type="ORF">S12H4_60958</name>
</gene>
<dbReference type="Gene3D" id="3.20.20.150">
    <property type="entry name" value="Divalent-metal-dependent TIM barrel enzymes"/>
    <property type="match status" value="1"/>
</dbReference>
<dbReference type="AlphaFoldDB" id="X1UI34"/>
<dbReference type="EMBL" id="BARW01040290">
    <property type="protein sequence ID" value="GAJ17113.1"/>
    <property type="molecule type" value="Genomic_DNA"/>
</dbReference>
<proteinExistence type="predicted"/>